<accession>A0A919DPM1</accession>
<feature type="transmembrane region" description="Helical" evidence="1">
    <location>
        <begin position="30"/>
        <end position="50"/>
    </location>
</feature>
<keyword evidence="1" id="KW-0812">Transmembrane</keyword>
<gene>
    <name evidence="2" type="ORF">GCM10014715_18600</name>
</gene>
<feature type="transmembrane region" description="Helical" evidence="1">
    <location>
        <begin position="56"/>
        <end position="74"/>
    </location>
</feature>
<keyword evidence="1" id="KW-0472">Membrane</keyword>
<evidence type="ECO:0000256" key="1">
    <source>
        <dbReference type="SAM" id="Phobius"/>
    </source>
</evidence>
<reference evidence="2" key="2">
    <citation type="submission" date="2020-09" db="EMBL/GenBank/DDBJ databases">
        <authorList>
            <person name="Sun Q."/>
            <person name="Ohkuma M."/>
        </authorList>
    </citation>
    <scope>NUCLEOTIDE SEQUENCE</scope>
    <source>
        <strain evidence="2">JCM 3302</strain>
    </source>
</reference>
<reference evidence="2" key="1">
    <citation type="journal article" date="2014" name="Int. J. Syst. Evol. Microbiol.">
        <title>Complete genome sequence of Corynebacterium casei LMG S-19264T (=DSM 44701T), isolated from a smear-ripened cheese.</title>
        <authorList>
            <consortium name="US DOE Joint Genome Institute (JGI-PGF)"/>
            <person name="Walter F."/>
            <person name="Albersmeier A."/>
            <person name="Kalinowski J."/>
            <person name="Ruckert C."/>
        </authorList>
    </citation>
    <scope>NUCLEOTIDE SEQUENCE</scope>
    <source>
        <strain evidence="2">JCM 3302</strain>
    </source>
</reference>
<comment type="caution">
    <text evidence="2">The sequence shown here is derived from an EMBL/GenBank/DDBJ whole genome shotgun (WGS) entry which is preliminary data.</text>
</comment>
<dbReference type="AlphaFoldDB" id="A0A919DPM1"/>
<sequence>MRVYGQRAGTMTEDARPGLIRVVYFQQTSALMMGAGAVLSEVLLLALIGTAHRLEALLVGAVAVALVSLVLLPLRLRLPARLRRTFEHAVRIDSAGERPHTDQDAAQRLSLRRTAGFVGGVVCWMMLIGLASHQLMPPLMLVPVAVAQWAQSRATAKWERANGTDLWQTVPGRLGARGPVFRVPTEGGI</sequence>
<dbReference type="EMBL" id="BNBC01000006">
    <property type="protein sequence ID" value="GHE65300.1"/>
    <property type="molecule type" value="Genomic_DNA"/>
</dbReference>
<name>A0A919DPM1_9ACTN</name>
<organism evidence="2 3">
    <name type="scientific">Streptomyces spiralis</name>
    <dbReference type="NCBI Taxonomy" id="66376"/>
    <lineage>
        <taxon>Bacteria</taxon>
        <taxon>Bacillati</taxon>
        <taxon>Actinomycetota</taxon>
        <taxon>Actinomycetes</taxon>
        <taxon>Kitasatosporales</taxon>
        <taxon>Streptomycetaceae</taxon>
        <taxon>Streptomyces</taxon>
    </lineage>
</organism>
<proteinExistence type="predicted"/>
<dbReference type="Proteomes" id="UP000641386">
    <property type="component" value="Unassembled WGS sequence"/>
</dbReference>
<keyword evidence="1" id="KW-1133">Transmembrane helix</keyword>
<evidence type="ECO:0000313" key="3">
    <source>
        <dbReference type="Proteomes" id="UP000641386"/>
    </source>
</evidence>
<evidence type="ECO:0000313" key="2">
    <source>
        <dbReference type="EMBL" id="GHE65300.1"/>
    </source>
</evidence>
<protein>
    <submittedName>
        <fullName evidence="2">Uncharacterized protein</fullName>
    </submittedName>
</protein>
<feature type="transmembrane region" description="Helical" evidence="1">
    <location>
        <begin position="115"/>
        <end position="136"/>
    </location>
</feature>
<keyword evidence="3" id="KW-1185">Reference proteome</keyword>